<dbReference type="EMBL" id="JBHSCX010000021">
    <property type="protein sequence ID" value="MFC4364211.1"/>
    <property type="molecule type" value="Genomic_DNA"/>
</dbReference>
<proteinExistence type="predicted"/>
<dbReference type="InterPro" id="IPR038765">
    <property type="entry name" value="Papain-like_cys_pep_sf"/>
</dbReference>
<evidence type="ECO:0000313" key="4">
    <source>
        <dbReference type="Proteomes" id="UP001595840"/>
    </source>
</evidence>
<evidence type="ECO:0000259" key="2">
    <source>
        <dbReference type="SMART" id="SM00460"/>
    </source>
</evidence>
<dbReference type="Gene3D" id="3.10.620.30">
    <property type="match status" value="1"/>
</dbReference>
<name>A0ABV8V9U4_9GAMM</name>
<feature type="domain" description="Transglutaminase-like" evidence="2">
    <location>
        <begin position="414"/>
        <end position="484"/>
    </location>
</feature>
<feature type="transmembrane region" description="Helical" evidence="1">
    <location>
        <begin position="561"/>
        <end position="584"/>
    </location>
</feature>
<feature type="transmembrane region" description="Helical" evidence="1">
    <location>
        <begin position="57"/>
        <end position="75"/>
    </location>
</feature>
<dbReference type="Pfam" id="PF01841">
    <property type="entry name" value="Transglut_core"/>
    <property type="match status" value="1"/>
</dbReference>
<dbReference type="InterPro" id="IPR052901">
    <property type="entry name" value="Bact_TGase-like"/>
</dbReference>
<feature type="transmembrane region" description="Helical" evidence="1">
    <location>
        <begin position="105"/>
        <end position="123"/>
    </location>
</feature>
<dbReference type="RefSeq" id="WP_290262479.1">
    <property type="nucleotide sequence ID" value="NZ_JAUFQG010000004.1"/>
</dbReference>
<evidence type="ECO:0000313" key="3">
    <source>
        <dbReference type="EMBL" id="MFC4364211.1"/>
    </source>
</evidence>
<dbReference type="InterPro" id="IPR002931">
    <property type="entry name" value="Transglutaminase-like"/>
</dbReference>
<sequence>MLIDQIPRNSLLWLLFSLLLSVAPHLVHLPIWVVAAGCVVFYWRWKIHQGVWSMPGKLIKLMLVLVCAFGVWQGYGSWRGVEPTTGLLIVGMLLKLLEMKSRRDALLVVFLGFFTASAQLLFSQLILDTLYAGLCFWCLLGAQQLLFSEAQLQIKLALKKSALMLAQAIPIMLVLFLMTPRIAPLWSMPSQKHAAKTGISETMAPGDVVDLTKSARLAFRVSFDGATPPPAQRYWRGLVLSEFDGRAWKQRSYDFNPGGRGRDLKHHVPSPWRAKVDANTPLDALLKYQILMEPTNRHWLFTLGAPLNVQSRQRWLVTIDQTVETLAPIQERQAFMIESVLQQEAAELHPSMRKHYLSLPEGFNPRTLELAKQWAFEAQEPGAIIARFNAWIRKGFVYTLQPPPLGRDSVDDFLFETQRGFCEHFASSFVVFARAAGIPARVVTGYQGGELAADGDYLLVHQMDAHAWAEVWVDGQWLRVDPTGAVAPQRIEGGLREAMADDLTLLGEPLSLMRYSHLQWLNSARLQWDELNYYWQSQVVGFDQENHRAALNKWFSGMDSWQVGLIFLAAAALPLILLGLWMMWQGRPAPLPPVLRLLKLFEKRLPEADARKAGEPLGAFFARLGEQHPEQASQLQRLSLLFDRCLYAGSVKSSEYLKALKVQILAFKAIRSARVSGDKKSMSDKAS</sequence>
<comment type="caution">
    <text evidence="3">The sequence shown here is derived from an EMBL/GenBank/DDBJ whole genome shotgun (WGS) entry which is preliminary data.</text>
</comment>
<keyword evidence="1" id="KW-0812">Transmembrane</keyword>
<dbReference type="PANTHER" id="PTHR42736">
    <property type="entry name" value="PROTEIN-GLUTAMINE GAMMA-GLUTAMYLTRANSFERASE"/>
    <property type="match status" value="1"/>
</dbReference>
<evidence type="ECO:0000256" key="1">
    <source>
        <dbReference type="SAM" id="Phobius"/>
    </source>
</evidence>
<keyword evidence="1" id="KW-0472">Membrane</keyword>
<dbReference type="SUPFAM" id="SSF54001">
    <property type="entry name" value="Cysteine proteinases"/>
    <property type="match status" value="1"/>
</dbReference>
<keyword evidence="4" id="KW-1185">Reference proteome</keyword>
<dbReference type="PANTHER" id="PTHR42736:SF1">
    <property type="entry name" value="PROTEIN-GLUTAMINE GAMMA-GLUTAMYLTRANSFERASE"/>
    <property type="match status" value="1"/>
</dbReference>
<protein>
    <submittedName>
        <fullName evidence="3">DUF3488 and DUF4129 domain-containing transglutaminase family protein</fullName>
    </submittedName>
</protein>
<dbReference type="Proteomes" id="UP001595840">
    <property type="component" value="Unassembled WGS sequence"/>
</dbReference>
<organism evidence="3 4">
    <name type="scientific">Simiduia curdlanivorans</name>
    <dbReference type="NCBI Taxonomy" id="1492769"/>
    <lineage>
        <taxon>Bacteria</taxon>
        <taxon>Pseudomonadati</taxon>
        <taxon>Pseudomonadota</taxon>
        <taxon>Gammaproteobacteria</taxon>
        <taxon>Cellvibrionales</taxon>
        <taxon>Cellvibrionaceae</taxon>
        <taxon>Simiduia</taxon>
    </lineage>
</organism>
<dbReference type="InterPro" id="IPR021878">
    <property type="entry name" value="TgpA_N"/>
</dbReference>
<feature type="transmembrane region" description="Helical" evidence="1">
    <location>
        <begin position="12"/>
        <end position="45"/>
    </location>
</feature>
<dbReference type="SMART" id="SM00460">
    <property type="entry name" value="TGc"/>
    <property type="match status" value="1"/>
</dbReference>
<gene>
    <name evidence="3" type="ORF">ACFOX3_18015</name>
</gene>
<feature type="transmembrane region" description="Helical" evidence="1">
    <location>
        <begin position="162"/>
        <end position="183"/>
    </location>
</feature>
<accession>A0ABV8V9U4</accession>
<keyword evidence="1" id="KW-1133">Transmembrane helix</keyword>
<reference evidence="4" key="1">
    <citation type="journal article" date="2019" name="Int. J. Syst. Evol. Microbiol.">
        <title>The Global Catalogue of Microorganisms (GCM) 10K type strain sequencing project: providing services to taxonomists for standard genome sequencing and annotation.</title>
        <authorList>
            <consortium name="The Broad Institute Genomics Platform"/>
            <consortium name="The Broad Institute Genome Sequencing Center for Infectious Disease"/>
            <person name="Wu L."/>
            <person name="Ma J."/>
        </authorList>
    </citation>
    <scope>NUCLEOTIDE SEQUENCE [LARGE SCALE GENOMIC DNA]</scope>
    <source>
        <strain evidence="4">CECT 8570</strain>
    </source>
</reference>
<dbReference type="Pfam" id="PF11992">
    <property type="entry name" value="TgpA_N"/>
    <property type="match status" value="1"/>
</dbReference>